<protein>
    <submittedName>
        <fullName evidence="3">Aliphatic nitrilase</fullName>
    </submittedName>
</protein>
<accession>A0A1H5F1K0</accession>
<dbReference type="PROSITE" id="PS50263">
    <property type="entry name" value="CN_HYDROLASE"/>
    <property type="match status" value="1"/>
</dbReference>
<evidence type="ECO:0000313" key="3">
    <source>
        <dbReference type="EMBL" id="SED97058.1"/>
    </source>
</evidence>
<sequence length="318" mass="34883">MSSDVFPERQTFRKIRVAGVQAESVFLDLDATTKKSIELIEQAGARGADLIGFPEAYIPTFPNWYETIGEGPKARGFDKELFKHSVEVDGEHMHAIAEACGRANVNAVVGINERYNGTTGTMWNTQVHITRDGKIAGKHQKYVPTTGERFVHRPGTTGFVNAFKTDFGGVSGLICGENSNPLGQYAAALSYPVVHVASWPYYFHPYFPMHHAITTAGAGCAYTLKSFVVAAVSRIPEGYIEAVAETDEQRQFLTEQRALKKGALVFDPCGNVIADGSGSDDELLFADIDLEDVVVPKLVLDFAGHYNRPEIFSPLFEQ</sequence>
<dbReference type="RefSeq" id="WP_072949676.1">
    <property type="nucleotide sequence ID" value="NZ_FNSV01000008.1"/>
</dbReference>
<dbReference type="GO" id="GO:0003824">
    <property type="term" value="F:catalytic activity"/>
    <property type="evidence" value="ECO:0007669"/>
    <property type="project" value="InterPro"/>
</dbReference>
<evidence type="ECO:0000256" key="1">
    <source>
        <dbReference type="ARBA" id="ARBA00008129"/>
    </source>
</evidence>
<dbReference type="Pfam" id="PF00795">
    <property type="entry name" value="CN_hydrolase"/>
    <property type="match status" value="1"/>
</dbReference>
<dbReference type="AlphaFoldDB" id="A0A1H5F1K0"/>
<organism evidence="3 4">
    <name type="scientific">Rhodococcus koreensis</name>
    <dbReference type="NCBI Taxonomy" id="99653"/>
    <lineage>
        <taxon>Bacteria</taxon>
        <taxon>Bacillati</taxon>
        <taxon>Actinomycetota</taxon>
        <taxon>Actinomycetes</taxon>
        <taxon>Mycobacteriales</taxon>
        <taxon>Nocardiaceae</taxon>
        <taxon>Rhodococcus</taxon>
    </lineage>
</organism>
<dbReference type="SUPFAM" id="SSF56317">
    <property type="entry name" value="Carbon-nitrogen hydrolase"/>
    <property type="match status" value="1"/>
</dbReference>
<reference evidence="4" key="1">
    <citation type="submission" date="2016-10" db="EMBL/GenBank/DDBJ databases">
        <authorList>
            <person name="Varghese N."/>
            <person name="Submissions S."/>
        </authorList>
    </citation>
    <scope>NUCLEOTIDE SEQUENCE [LARGE SCALE GENOMIC DNA]</scope>
    <source>
        <strain evidence="4">DSM 44498</strain>
    </source>
</reference>
<keyword evidence="4" id="KW-1185">Reference proteome</keyword>
<name>A0A1H5F1K0_9NOCA</name>
<dbReference type="InterPro" id="IPR003010">
    <property type="entry name" value="C-N_Hydrolase"/>
</dbReference>
<comment type="similarity">
    <text evidence="1">Belongs to the carbon-nitrogen hydrolase superfamily. Nitrilase family.</text>
</comment>
<dbReference type="EMBL" id="FNSV01000008">
    <property type="protein sequence ID" value="SED97058.1"/>
    <property type="molecule type" value="Genomic_DNA"/>
</dbReference>
<dbReference type="Gene3D" id="3.60.110.10">
    <property type="entry name" value="Carbon-nitrogen hydrolase"/>
    <property type="match status" value="1"/>
</dbReference>
<gene>
    <name evidence="3" type="ORF">SAMN04490239_9453</name>
</gene>
<dbReference type="OrthoDB" id="9811121at2"/>
<dbReference type="PANTHER" id="PTHR46044">
    <property type="entry name" value="NITRILASE"/>
    <property type="match status" value="1"/>
</dbReference>
<dbReference type="InterPro" id="IPR036526">
    <property type="entry name" value="C-N_Hydrolase_sf"/>
</dbReference>
<dbReference type="InterPro" id="IPR044149">
    <property type="entry name" value="Nitrilases_CHs"/>
</dbReference>
<dbReference type="PANTHER" id="PTHR46044:SF1">
    <property type="entry name" value="CN HYDROLASE DOMAIN-CONTAINING PROTEIN"/>
    <property type="match status" value="1"/>
</dbReference>
<dbReference type="Proteomes" id="UP000183561">
    <property type="component" value="Unassembled WGS sequence"/>
</dbReference>
<feature type="domain" description="CN hydrolase" evidence="2">
    <location>
        <begin position="15"/>
        <end position="290"/>
    </location>
</feature>
<proteinExistence type="inferred from homology"/>
<evidence type="ECO:0000259" key="2">
    <source>
        <dbReference type="PROSITE" id="PS50263"/>
    </source>
</evidence>
<evidence type="ECO:0000313" key="4">
    <source>
        <dbReference type="Proteomes" id="UP000183561"/>
    </source>
</evidence>